<name>A0AAV7QED3_PLEWA</name>
<sequence length="87" mass="9679">MVDEHVSEVRRLLQEVGRLDLLALEVPHSNVQADSGELGAARVEEMTGHCAAREEAEWGIFNTAKRRCGMASQYFYPDGREQSMGKG</sequence>
<evidence type="ECO:0000313" key="2">
    <source>
        <dbReference type="Proteomes" id="UP001066276"/>
    </source>
</evidence>
<dbReference type="Proteomes" id="UP001066276">
    <property type="component" value="Chromosome 6"/>
</dbReference>
<dbReference type="EMBL" id="JANPWB010000010">
    <property type="protein sequence ID" value="KAJ1138638.1"/>
    <property type="molecule type" value="Genomic_DNA"/>
</dbReference>
<protein>
    <submittedName>
        <fullName evidence="1">Uncharacterized protein</fullName>
    </submittedName>
</protein>
<reference evidence="1" key="1">
    <citation type="journal article" date="2022" name="bioRxiv">
        <title>Sequencing and chromosome-scale assembly of the giantPleurodeles waltlgenome.</title>
        <authorList>
            <person name="Brown T."/>
            <person name="Elewa A."/>
            <person name="Iarovenko S."/>
            <person name="Subramanian E."/>
            <person name="Araus A.J."/>
            <person name="Petzold A."/>
            <person name="Susuki M."/>
            <person name="Suzuki K.-i.T."/>
            <person name="Hayashi T."/>
            <person name="Toyoda A."/>
            <person name="Oliveira C."/>
            <person name="Osipova E."/>
            <person name="Leigh N.D."/>
            <person name="Simon A."/>
            <person name="Yun M.H."/>
        </authorList>
    </citation>
    <scope>NUCLEOTIDE SEQUENCE</scope>
    <source>
        <strain evidence="1">20211129_DDA</strain>
        <tissue evidence="1">Liver</tissue>
    </source>
</reference>
<gene>
    <name evidence="1" type="ORF">NDU88_005019</name>
</gene>
<keyword evidence="2" id="KW-1185">Reference proteome</keyword>
<dbReference type="AlphaFoldDB" id="A0AAV7QED3"/>
<organism evidence="1 2">
    <name type="scientific">Pleurodeles waltl</name>
    <name type="common">Iberian ribbed newt</name>
    <dbReference type="NCBI Taxonomy" id="8319"/>
    <lineage>
        <taxon>Eukaryota</taxon>
        <taxon>Metazoa</taxon>
        <taxon>Chordata</taxon>
        <taxon>Craniata</taxon>
        <taxon>Vertebrata</taxon>
        <taxon>Euteleostomi</taxon>
        <taxon>Amphibia</taxon>
        <taxon>Batrachia</taxon>
        <taxon>Caudata</taxon>
        <taxon>Salamandroidea</taxon>
        <taxon>Salamandridae</taxon>
        <taxon>Pleurodelinae</taxon>
        <taxon>Pleurodeles</taxon>
    </lineage>
</organism>
<evidence type="ECO:0000313" key="1">
    <source>
        <dbReference type="EMBL" id="KAJ1138638.1"/>
    </source>
</evidence>
<comment type="caution">
    <text evidence="1">The sequence shown here is derived from an EMBL/GenBank/DDBJ whole genome shotgun (WGS) entry which is preliminary data.</text>
</comment>
<accession>A0AAV7QED3</accession>
<proteinExistence type="predicted"/>